<dbReference type="EMBL" id="FQXE01000002">
    <property type="protein sequence ID" value="SHH21117.1"/>
    <property type="molecule type" value="Genomic_DNA"/>
</dbReference>
<dbReference type="PANTHER" id="PTHR30535:SF34">
    <property type="entry name" value="MOLYBDATE-BINDING PROTEIN MOLA"/>
    <property type="match status" value="1"/>
</dbReference>
<proteinExistence type="predicted"/>
<dbReference type="InterPro" id="IPR050902">
    <property type="entry name" value="ABC_Transporter_SBP"/>
</dbReference>
<accession>A0A1M5R3X8</accession>
<dbReference type="GO" id="GO:0071281">
    <property type="term" value="P:cellular response to iron ion"/>
    <property type="evidence" value="ECO:0007669"/>
    <property type="project" value="TreeGrafter"/>
</dbReference>
<gene>
    <name evidence="3" type="ORF">SAMN04488135_102466</name>
</gene>
<keyword evidence="4" id="KW-1185">Reference proteome</keyword>
<sequence length="351" mass="39253">MDFRKLAMAACLWCACLGSVLAGESAECAAGDARTRSIVDMAGRRVVLPKDVRRIATVGSVPVLNGYLFALGAGARIVNGLPSRFTATGRWRLHNAIAPHLADRPVLQGQATSEVSIEKLILLAPDVVLTMDPLRVRMLEAAKAPVVYLEWGSMSDIRANMRILGCMLGCTQQSEAYLRYFEDTMERVRRTLDTVPQQARPKVLYFNPQTMSTPLLIANWWIAAAGGYSVTAGMEPAGSARYSHERVLVWNPDIFIVNSPEQAEAVYRDERFSRINAVQNRRVYVTPMGAHSWGQRTVEQPLTVLWAAKVFHPQPFAQIDMEDEIRDFYLRFFNYELSDDEIRAVLEGRSG</sequence>
<dbReference type="InterPro" id="IPR002491">
    <property type="entry name" value="ABC_transptr_periplasmic_BD"/>
</dbReference>
<evidence type="ECO:0000313" key="4">
    <source>
        <dbReference type="Proteomes" id="UP000184226"/>
    </source>
</evidence>
<evidence type="ECO:0000313" key="3">
    <source>
        <dbReference type="EMBL" id="SHH21117.1"/>
    </source>
</evidence>
<dbReference type="STRING" id="658167.SAMN04488135_102466"/>
<dbReference type="PANTHER" id="PTHR30535">
    <property type="entry name" value="VITAMIN B12-BINDING PROTEIN"/>
    <property type="match status" value="1"/>
</dbReference>
<name>A0A1M5R3X8_9BURK</name>
<dbReference type="Proteomes" id="UP000184226">
    <property type="component" value="Unassembled WGS sequence"/>
</dbReference>
<feature type="domain" description="Fe/B12 periplasmic-binding" evidence="2">
    <location>
        <begin position="56"/>
        <end position="315"/>
    </location>
</feature>
<dbReference type="Gene3D" id="3.40.50.1980">
    <property type="entry name" value="Nitrogenase molybdenum iron protein domain"/>
    <property type="match status" value="2"/>
</dbReference>
<evidence type="ECO:0000259" key="2">
    <source>
        <dbReference type="PROSITE" id="PS50983"/>
    </source>
</evidence>
<dbReference type="Gene3D" id="1.20.58.2180">
    <property type="match status" value="1"/>
</dbReference>
<evidence type="ECO:0000256" key="1">
    <source>
        <dbReference type="SAM" id="SignalP"/>
    </source>
</evidence>
<feature type="chain" id="PRO_5013064776" evidence="1">
    <location>
        <begin position="23"/>
        <end position="351"/>
    </location>
</feature>
<feature type="signal peptide" evidence="1">
    <location>
        <begin position="1"/>
        <end position="22"/>
    </location>
</feature>
<protein>
    <submittedName>
        <fullName evidence="3">Iron complex transport system substrate-binding protein</fullName>
    </submittedName>
</protein>
<keyword evidence="1" id="KW-0732">Signal</keyword>
<reference evidence="3 4" key="1">
    <citation type="submission" date="2016-11" db="EMBL/GenBank/DDBJ databases">
        <authorList>
            <person name="Jaros S."/>
            <person name="Januszkiewicz K."/>
            <person name="Wedrychowicz H."/>
        </authorList>
    </citation>
    <scope>NUCLEOTIDE SEQUENCE [LARGE SCALE GENOMIC DNA]</scope>
    <source>
        <strain evidence="3 4">CGMCC 1.10190</strain>
    </source>
</reference>
<dbReference type="PROSITE" id="PS50983">
    <property type="entry name" value="FE_B12_PBP"/>
    <property type="match status" value="1"/>
</dbReference>
<dbReference type="PROSITE" id="PS51257">
    <property type="entry name" value="PROKAR_LIPOPROTEIN"/>
    <property type="match status" value="1"/>
</dbReference>
<dbReference type="AlphaFoldDB" id="A0A1M5R3X8"/>
<dbReference type="SUPFAM" id="SSF53807">
    <property type="entry name" value="Helical backbone' metal receptor"/>
    <property type="match status" value="1"/>
</dbReference>
<dbReference type="Pfam" id="PF01497">
    <property type="entry name" value="Peripla_BP_2"/>
    <property type="match status" value="1"/>
</dbReference>
<dbReference type="RefSeq" id="WP_178372269.1">
    <property type="nucleotide sequence ID" value="NZ_FQXE01000002.1"/>
</dbReference>
<organism evidence="3 4">
    <name type="scientific">Pollutimonas bauzanensis</name>
    <dbReference type="NCBI Taxonomy" id="658167"/>
    <lineage>
        <taxon>Bacteria</taxon>
        <taxon>Pseudomonadati</taxon>
        <taxon>Pseudomonadota</taxon>
        <taxon>Betaproteobacteria</taxon>
        <taxon>Burkholderiales</taxon>
        <taxon>Alcaligenaceae</taxon>
        <taxon>Pollutimonas</taxon>
    </lineage>
</organism>